<organism evidence="2 3">
    <name type="scientific">Nitrospirillum amazonense</name>
    <dbReference type="NCBI Taxonomy" id="28077"/>
    <lineage>
        <taxon>Bacteria</taxon>
        <taxon>Pseudomonadati</taxon>
        <taxon>Pseudomonadota</taxon>
        <taxon>Alphaproteobacteria</taxon>
        <taxon>Rhodospirillales</taxon>
        <taxon>Azospirillaceae</taxon>
        <taxon>Nitrospirillum</taxon>
    </lineage>
</organism>
<dbReference type="PRINTS" id="PR00080">
    <property type="entry name" value="SDRFAMILY"/>
</dbReference>
<dbReference type="RefSeq" id="WP_145620492.1">
    <property type="nucleotide sequence ID" value="NZ_VITO01000034.1"/>
</dbReference>
<dbReference type="Proteomes" id="UP000316545">
    <property type="component" value="Unassembled WGS sequence"/>
</dbReference>
<accession>A0A560EX14</accession>
<dbReference type="FunFam" id="3.40.50.720:FF:000084">
    <property type="entry name" value="Short-chain dehydrogenase reductase"/>
    <property type="match status" value="1"/>
</dbReference>
<dbReference type="PROSITE" id="PS00061">
    <property type="entry name" value="ADH_SHORT"/>
    <property type="match status" value="1"/>
</dbReference>
<dbReference type="PANTHER" id="PTHR42879">
    <property type="entry name" value="3-OXOACYL-(ACYL-CARRIER-PROTEIN) REDUCTASE"/>
    <property type="match status" value="1"/>
</dbReference>
<sequence>MSFDLGLAGRRALVTGGTKGVGAAVVATLRDNGAHVLTTARTVPETPEGGVLYVAADITTAQGCATVAQAALDRLGGVDILVNVVGGSTAPGGGFAALDDDIWMRELNLNLMAAVRLDRALLPGMIARGGGVIIHVTSIQHELPLPESTTAYAAAKAALSTYSKSLSKEVTPKGVRVVRVSPGWVETEAAVALAERLARDAGTDYEGGKAIIMKALGGIPLGRPNKPQEVADLITFLASSRAAAISGTEHVIDGGTVPTA</sequence>
<dbReference type="PANTHER" id="PTHR42879:SF6">
    <property type="entry name" value="NADPH-DEPENDENT REDUCTASE BACG"/>
    <property type="match status" value="1"/>
</dbReference>
<dbReference type="InterPro" id="IPR036291">
    <property type="entry name" value="NAD(P)-bd_dom_sf"/>
</dbReference>
<proteinExistence type="inferred from homology"/>
<comment type="similarity">
    <text evidence="1">Belongs to the short-chain dehydrogenases/reductases (SDR) family.</text>
</comment>
<dbReference type="Gene3D" id="3.40.50.720">
    <property type="entry name" value="NAD(P)-binding Rossmann-like Domain"/>
    <property type="match status" value="1"/>
</dbReference>
<evidence type="ECO:0000313" key="2">
    <source>
        <dbReference type="EMBL" id="TWB13930.1"/>
    </source>
</evidence>
<keyword evidence="3" id="KW-1185">Reference proteome</keyword>
<comment type="caution">
    <text evidence="2">The sequence shown here is derived from an EMBL/GenBank/DDBJ whole genome shotgun (WGS) entry which is preliminary data.</text>
</comment>
<dbReference type="PRINTS" id="PR00081">
    <property type="entry name" value="GDHRDH"/>
</dbReference>
<evidence type="ECO:0000313" key="3">
    <source>
        <dbReference type="Proteomes" id="UP000316545"/>
    </source>
</evidence>
<dbReference type="InterPro" id="IPR050259">
    <property type="entry name" value="SDR"/>
</dbReference>
<name>A0A560EX14_9PROT</name>
<dbReference type="InterPro" id="IPR002347">
    <property type="entry name" value="SDR_fam"/>
</dbReference>
<reference evidence="2 3" key="1">
    <citation type="submission" date="2019-06" db="EMBL/GenBank/DDBJ databases">
        <title>Genomic Encyclopedia of Type Strains, Phase IV (KMG-V): Genome sequencing to study the core and pangenomes of soil and plant-associated prokaryotes.</title>
        <authorList>
            <person name="Whitman W."/>
        </authorList>
    </citation>
    <scope>NUCLEOTIDE SEQUENCE [LARGE SCALE GENOMIC DNA]</scope>
    <source>
        <strain evidence="2 3">BR 11865</strain>
    </source>
</reference>
<gene>
    <name evidence="2" type="ORF">FBZ88_13440</name>
</gene>
<dbReference type="SUPFAM" id="SSF51735">
    <property type="entry name" value="NAD(P)-binding Rossmann-fold domains"/>
    <property type="match status" value="1"/>
</dbReference>
<dbReference type="Pfam" id="PF13561">
    <property type="entry name" value="adh_short_C2"/>
    <property type="match status" value="1"/>
</dbReference>
<dbReference type="AlphaFoldDB" id="A0A560EX14"/>
<protein>
    <submittedName>
        <fullName evidence="2">NAD(P)-dependent dehydrogenase (Short-subunit alcohol dehydrogenase family)</fullName>
    </submittedName>
</protein>
<dbReference type="GO" id="GO:0032787">
    <property type="term" value="P:monocarboxylic acid metabolic process"/>
    <property type="evidence" value="ECO:0007669"/>
    <property type="project" value="UniProtKB-ARBA"/>
</dbReference>
<evidence type="ECO:0000256" key="1">
    <source>
        <dbReference type="ARBA" id="ARBA00006484"/>
    </source>
</evidence>
<dbReference type="EMBL" id="VITO01000034">
    <property type="protein sequence ID" value="TWB13930.1"/>
    <property type="molecule type" value="Genomic_DNA"/>
</dbReference>
<dbReference type="InterPro" id="IPR020904">
    <property type="entry name" value="Sc_DH/Rdtase_CS"/>
</dbReference>
<dbReference type="NCBIfam" id="NF005095">
    <property type="entry name" value="PRK06523.1"/>
    <property type="match status" value="1"/>
</dbReference>